<sequence>MGKLGVIPGTRLTICHWAVLGGSGTATAADYSATASGKRPRLGLVVGARWLPEPTLPRHAAVRIALLALQDHRPCCSCYKNIDPARRKTSGYELGV</sequence>
<dbReference type="EMBL" id="BPQB01000054">
    <property type="protein sequence ID" value="GJE95957.1"/>
    <property type="molecule type" value="Genomic_DNA"/>
</dbReference>
<organism evidence="1 2">
    <name type="scientific">Phanerochaete sordida</name>
    <dbReference type="NCBI Taxonomy" id="48140"/>
    <lineage>
        <taxon>Eukaryota</taxon>
        <taxon>Fungi</taxon>
        <taxon>Dikarya</taxon>
        <taxon>Basidiomycota</taxon>
        <taxon>Agaricomycotina</taxon>
        <taxon>Agaricomycetes</taxon>
        <taxon>Polyporales</taxon>
        <taxon>Phanerochaetaceae</taxon>
        <taxon>Phanerochaete</taxon>
    </lineage>
</organism>
<name>A0A9P3GIW6_9APHY</name>
<evidence type="ECO:0000313" key="2">
    <source>
        <dbReference type="Proteomes" id="UP000703269"/>
    </source>
</evidence>
<keyword evidence="2" id="KW-1185">Reference proteome</keyword>
<comment type="caution">
    <text evidence="1">The sequence shown here is derived from an EMBL/GenBank/DDBJ whole genome shotgun (WGS) entry which is preliminary data.</text>
</comment>
<accession>A0A9P3GIW6</accession>
<evidence type="ECO:0000313" key="1">
    <source>
        <dbReference type="EMBL" id="GJE95957.1"/>
    </source>
</evidence>
<dbReference type="Proteomes" id="UP000703269">
    <property type="component" value="Unassembled WGS sequence"/>
</dbReference>
<reference evidence="1 2" key="1">
    <citation type="submission" date="2021-08" db="EMBL/GenBank/DDBJ databases">
        <title>Draft Genome Sequence of Phanerochaete sordida strain YK-624.</title>
        <authorList>
            <person name="Mori T."/>
            <person name="Dohra H."/>
            <person name="Suzuki T."/>
            <person name="Kawagishi H."/>
            <person name="Hirai H."/>
        </authorList>
    </citation>
    <scope>NUCLEOTIDE SEQUENCE [LARGE SCALE GENOMIC DNA]</scope>
    <source>
        <strain evidence="1 2">YK-624</strain>
    </source>
</reference>
<dbReference type="AlphaFoldDB" id="A0A9P3GIW6"/>
<proteinExistence type="predicted"/>
<protein>
    <submittedName>
        <fullName evidence="1">Uncharacterized protein</fullName>
    </submittedName>
</protein>
<gene>
    <name evidence="1" type="ORF">PsYK624_121500</name>
</gene>